<dbReference type="GO" id="GO:0006355">
    <property type="term" value="P:regulation of DNA-templated transcription"/>
    <property type="evidence" value="ECO:0007669"/>
    <property type="project" value="InterPro"/>
</dbReference>
<dbReference type="PATRIC" id="fig|329854.7.peg.3781"/>
<dbReference type="GO" id="GO:0000976">
    <property type="term" value="F:transcription cis-regulatory region binding"/>
    <property type="evidence" value="ECO:0007669"/>
    <property type="project" value="TreeGrafter"/>
</dbReference>
<evidence type="ECO:0000313" key="9">
    <source>
        <dbReference type="Proteomes" id="UP000070319"/>
    </source>
</evidence>
<dbReference type="Pfam" id="PF00072">
    <property type="entry name" value="Response_reg"/>
    <property type="match status" value="1"/>
</dbReference>
<keyword evidence="1 4" id="KW-0597">Phosphoprotein</keyword>
<dbReference type="SUPFAM" id="SSF52172">
    <property type="entry name" value="CheY-like"/>
    <property type="match status" value="1"/>
</dbReference>
<dbReference type="PANTHER" id="PTHR48111:SF40">
    <property type="entry name" value="PHOSPHATE REGULON TRANSCRIPTIONAL REGULATORY PROTEIN PHOB"/>
    <property type="match status" value="1"/>
</dbReference>
<gene>
    <name evidence="8" type="ORF">HMPREF2531_03719</name>
</gene>
<feature type="DNA-binding region" description="OmpR/PhoB-type" evidence="5">
    <location>
        <begin position="131"/>
        <end position="231"/>
    </location>
</feature>
<dbReference type="InterPro" id="IPR036388">
    <property type="entry name" value="WH-like_DNA-bd_sf"/>
</dbReference>
<dbReference type="PANTHER" id="PTHR48111">
    <property type="entry name" value="REGULATOR OF RPOS"/>
    <property type="match status" value="1"/>
</dbReference>
<proteinExistence type="predicted"/>
<dbReference type="InterPro" id="IPR016032">
    <property type="entry name" value="Sig_transdc_resp-reg_C-effctor"/>
</dbReference>
<organism evidence="8">
    <name type="scientific">Bacteroides intestinalis</name>
    <dbReference type="NCBI Taxonomy" id="329854"/>
    <lineage>
        <taxon>Bacteria</taxon>
        <taxon>Pseudomonadati</taxon>
        <taxon>Bacteroidota</taxon>
        <taxon>Bacteroidia</taxon>
        <taxon>Bacteroidales</taxon>
        <taxon>Bacteroidaceae</taxon>
        <taxon>Bacteroides</taxon>
    </lineage>
</organism>
<dbReference type="InterPro" id="IPR011006">
    <property type="entry name" value="CheY-like_superfamily"/>
</dbReference>
<dbReference type="PROSITE" id="PS51755">
    <property type="entry name" value="OMPR_PHOB"/>
    <property type="match status" value="1"/>
</dbReference>
<feature type="domain" description="Response regulatory" evidence="6">
    <location>
        <begin position="3"/>
        <end position="119"/>
    </location>
</feature>
<comment type="caution">
    <text evidence="8">The sequence shown here is derived from an EMBL/GenBank/DDBJ whole genome shotgun (WGS) entry which is preliminary data.</text>
</comment>
<dbReference type="Gene3D" id="1.10.10.10">
    <property type="entry name" value="Winged helix-like DNA-binding domain superfamily/Winged helix DNA-binding domain"/>
    <property type="match status" value="1"/>
</dbReference>
<dbReference type="CDD" id="cd00383">
    <property type="entry name" value="trans_reg_C"/>
    <property type="match status" value="1"/>
</dbReference>
<dbReference type="CDD" id="cd17574">
    <property type="entry name" value="REC_OmpR"/>
    <property type="match status" value="1"/>
</dbReference>
<sequence length="232" mass="26603">MIRLLVVEDDPTLLYIVQSGLQEIIGGYEVFTATNGAEGLKAWKEHHPDIIMSDVDMPVMDGYEMVARIRETDGDTPILFASAMSSPKDVTKGYDIGVDNYIKKPFVPDELDAHIRSLLRMKEGAKSRNETDHCRMGKYLLDTKHANLRNDETGYIRVLTIREAKIIHLLYENRGETVNRSAILSRFWETEDDYFASRSLDVFMSKIRKYLEDEPCVEIKTVRGVGYMMLLD</sequence>
<dbReference type="Proteomes" id="UP000070319">
    <property type="component" value="Unassembled WGS sequence"/>
</dbReference>
<dbReference type="InterPro" id="IPR039420">
    <property type="entry name" value="WalR-like"/>
</dbReference>
<evidence type="ECO:0000256" key="3">
    <source>
        <dbReference type="ARBA" id="ARBA00023125"/>
    </source>
</evidence>
<dbReference type="GO" id="GO:0032993">
    <property type="term" value="C:protein-DNA complex"/>
    <property type="evidence" value="ECO:0007669"/>
    <property type="project" value="TreeGrafter"/>
</dbReference>
<evidence type="ECO:0000313" key="8">
    <source>
        <dbReference type="EMBL" id="KXT45220.1"/>
    </source>
</evidence>
<evidence type="ECO:0000259" key="6">
    <source>
        <dbReference type="PROSITE" id="PS50110"/>
    </source>
</evidence>
<dbReference type="GO" id="GO:0005829">
    <property type="term" value="C:cytosol"/>
    <property type="evidence" value="ECO:0007669"/>
    <property type="project" value="TreeGrafter"/>
</dbReference>
<evidence type="ECO:0000256" key="5">
    <source>
        <dbReference type="PROSITE-ProRule" id="PRU01091"/>
    </source>
</evidence>
<evidence type="ECO:0000256" key="1">
    <source>
        <dbReference type="ARBA" id="ARBA00022553"/>
    </source>
</evidence>
<dbReference type="Pfam" id="PF00486">
    <property type="entry name" value="Trans_reg_C"/>
    <property type="match status" value="1"/>
</dbReference>
<evidence type="ECO:0000256" key="4">
    <source>
        <dbReference type="PROSITE-ProRule" id="PRU00169"/>
    </source>
</evidence>
<dbReference type="SMART" id="SM00448">
    <property type="entry name" value="REC"/>
    <property type="match status" value="1"/>
</dbReference>
<accession>A0A139L184</accession>
<name>A0A139L184_9BACE</name>
<dbReference type="InterPro" id="IPR001867">
    <property type="entry name" value="OmpR/PhoB-type_DNA-bd"/>
</dbReference>
<dbReference type="SMART" id="SM00862">
    <property type="entry name" value="Trans_reg_C"/>
    <property type="match status" value="1"/>
</dbReference>
<feature type="domain" description="OmpR/PhoB-type" evidence="7">
    <location>
        <begin position="131"/>
        <end position="231"/>
    </location>
</feature>
<evidence type="ECO:0000259" key="7">
    <source>
        <dbReference type="PROSITE" id="PS51755"/>
    </source>
</evidence>
<dbReference type="GO" id="GO:0000156">
    <property type="term" value="F:phosphorelay response regulator activity"/>
    <property type="evidence" value="ECO:0007669"/>
    <property type="project" value="TreeGrafter"/>
</dbReference>
<protein>
    <submittedName>
        <fullName evidence="8">Putative transcriptional regulatory protein PrrA</fullName>
    </submittedName>
</protein>
<keyword evidence="3 5" id="KW-0238">DNA-binding</keyword>
<dbReference type="Gene3D" id="3.40.50.2300">
    <property type="match status" value="1"/>
</dbReference>
<dbReference type="InterPro" id="IPR001789">
    <property type="entry name" value="Sig_transdc_resp-reg_receiver"/>
</dbReference>
<feature type="modified residue" description="4-aspartylphosphate" evidence="4">
    <location>
        <position position="54"/>
    </location>
</feature>
<dbReference type="AlphaFoldDB" id="A0A139L184"/>
<keyword evidence="2" id="KW-0902">Two-component regulatory system</keyword>
<dbReference type="EMBL" id="LTDF01000138">
    <property type="protein sequence ID" value="KXT45220.1"/>
    <property type="molecule type" value="Genomic_DNA"/>
</dbReference>
<dbReference type="RefSeq" id="WP_061437400.1">
    <property type="nucleotide sequence ID" value="NZ_KQ968725.1"/>
</dbReference>
<evidence type="ECO:0000256" key="2">
    <source>
        <dbReference type="ARBA" id="ARBA00023012"/>
    </source>
</evidence>
<dbReference type="SUPFAM" id="SSF46894">
    <property type="entry name" value="C-terminal effector domain of the bipartite response regulators"/>
    <property type="match status" value="1"/>
</dbReference>
<dbReference type="PROSITE" id="PS50110">
    <property type="entry name" value="RESPONSE_REGULATORY"/>
    <property type="match status" value="1"/>
</dbReference>
<reference evidence="8 9" key="1">
    <citation type="submission" date="2016-02" db="EMBL/GenBank/DDBJ databases">
        <authorList>
            <person name="Wen L."/>
            <person name="He K."/>
            <person name="Yang H."/>
        </authorList>
    </citation>
    <scope>NUCLEOTIDE SEQUENCE [LARGE SCALE GENOMIC DNA]</scope>
    <source>
        <strain evidence="8 9">KLE1704</strain>
    </source>
</reference>